<evidence type="ECO:0000313" key="1">
    <source>
        <dbReference type="EMBL" id="JAE02016.1"/>
    </source>
</evidence>
<reference evidence="1" key="1">
    <citation type="submission" date="2014-09" db="EMBL/GenBank/DDBJ databases">
        <authorList>
            <person name="Magalhaes I.L.F."/>
            <person name="Oliveira U."/>
            <person name="Santos F.R."/>
            <person name="Vidigal T.H.D.A."/>
            <person name="Brescovit A.D."/>
            <person name="Santos A.J."/>
        </authorList>
    </citation>
    <scope>NUCLEOTIDE SEQUENCE</scope>
    <source>
        <tissue evidence="1">Shoot tissue taken approximately 20 cm above the soil surface</tissue>
    </source>
</reference>
<organism evidence="1">
    <name type="scientific">Arundo donax</name>
    <name type="common">Giant reed</name>
    <name type="synonym">Donax arundinaceus</name>
    <dbReference type="NCBI Taxonomy" id="35708"/>
    <lineage>
        <taxon>Eukaryota</taxon>
        <taxon>Viridiplantae</taxon>
        <taxon>Streptophyta</taxon>
        <taxon>Embryophyta</taxon>
        <taxon>Tracheophyta</taxon>
        <taxon>Spermatophyta</taxon>
        <taxon>Magnoliopsida</taxon>
        <taxon>Liliopsida</taxon>
        <taxon>Poales</taxon>
        <taxon>Poaceae</taxon>
        <taxon>PACMAD clade</taxon>
        <taxon>Arundinoideae</taxon>
        <taxon>Arundineae</taxon>
        <taxon>Arundo</taxon>
    </lineage>
</organism>
<proteinExistence type="predicted"/>
<dbReference type="EMBL" id="GBRH01195880">
    <property type="protein sequence ID" value="JAE02016.1"/>
    <property type="molecule type" value="Transcribed_RNA"/>
</dbReference>
<sequence>MRFSHITVEQTWHIIAKPLTQSHNSTIKPT</sequence>
<reference evidence="1" key="2">
    <citation type="journal article" date="2015" name="Data Brief">
        <title>Shoot transcriptome of the giant reed, Arundo donax.</title>
        <authorList>
            <person name="Barrero R.A."/>
            <person name="Guerrero F.D."/>
            <person name="Moolhuijzen P."/>
            <person name="Goolsby J.A."/>
            <person name="Tidwell J."/>
            <person name="Bellgard S.E."/>
            <person name="Bellgard M.I."/>
        </authorList>
    </citation>
    <scope>NUCLEOTIDE SEQUENCE</scope>
    <source>
        <tissue evidence="1">Shoot tissue taken approximately 20 cm above the soil surface</tissue>
    </source>
</reference>
<accession>A0A0A9EVV2</accession>
<dbReference type="AlphaFoldDB" id="A0A0A9EVV2"/>
<name>A0A0A9EVV2_ARUDO</name>
<protein>
    <submittedName>
        <fullName evidence="1">Uncharacterized protein</fullName>
    </submittedName>
</protein>